<feature type="transmembrane region" description="Helical" evidence="4">
    <location>
        <begin position="29"/>
        <end position="48"/>
    </location>
</feature>
<comment type="caution">
    <text evidence="6">The sequence shown here is derived from an EMBL/GenBank/DDBJ whole genome shotgun (WGS) entry which is preliminary data.</text>
</comment>
<dbReference type="SUPFAM" id="SSF58104">
    <property type="entry name" value="Methyl-accepting chemotaxis protein (MCP) signaling domain"/>
    <property type="match status" value="1"/>
</dbReference>
<keyword evidence="1" id="KW-0145">Chemotaxis</keyword>
<dbReference type="SMART" id="SM00283">
    <property type="entry name" value="MA"/>
    <property type="match status" value="1"/>
</dbReference>
<evidence type="ECO:0000256" key="1">
    <source>
        <dbReference type="ARBA" id="ARBA00022500"/>
    </source>
</evidence>
<dbReference type="Gene3D" id="1.10.287.950">
    <property type="entry name" value="Methyl-accepting chemotaxis protein"/>
    <property type="match status" value="1"/>
</dbReference>
<dbReference type="InterPro" id="IPR004089">
    <property type="entry name" value="MCPsignal_dom"/>
</dbReference>
<dbReference type="Pfam" id="PF00015">
    <property type="entry name" value="MCPsignal"/>
    <property type="match status" value="1"/>
</dbReference>
<dbReference type="PROSITE" id="PS50111">
    <property type="entry name" value="CHEMOTAXIS_TRANSDUC_2"/>
    <property type="match status" value="1"/>
</dbReference>
<dbReference type="Proteomes" id="UP001180081">
    <property type="component" value="Unassembled WGS sequence"/>
</dbReference>
<gene>
    <name evidence="6" type="ORF">QWZ03_00885</name>
</gene>
<keyword evidence="7" id="KW-1185">Reference proteome</keyword>
<dbReference type="InterPro" id="IPR004090">
    <property type="entry name" value="Chemotax_Me-accpt_rcpt"/>
</dbReference>
<evidence type="ECO:0000256" key="3">
    <source>
        <dbReference type="PROSITE-ProRule" id="PRU00284"/>
    </source>
</evidence>
<organism evidence="6 7">
    <name type="scientific">Chitinimonas viridis</name>
    <dbReference type="NCBI Taxonomy" id="664880"/>
    <lineage>
        <taxon>Bacteria</taxon>
        <taxon>Pseudomonadati</taxon>
        <taxon>Pseudomonadota</taxon>
        <taxon>Betaproteobacteria</taxon>
        <taxon>Neisseriales</taxon>
        <taxon>Chitinibacteraceae</taxon>
        <taxon>Chitinimonas</taxon>
    </lineage>
</organism>
<evidence type="ECO:0000313" key="7">
    <source>
        <dbReference type="Proteomes" id="UP001180081"/>
    </source>
</evidence>
<evidence type="ECO:0000256" key="2">
    <source>
        <dbReference type="ARBA" id="ARBA00029447"/>
    </source>
</evidence>
<evidence type="ECO:0000256" key="4">
    <source>
        <dbReference type="SAM" id="Phobius"/>
    </source>
</evidence>
<dbReference type="PANTHER" id="PTHR43531">
    <property type="entry name" value="PROTEIN ICFG"/>
    <property type="match status" value="1"/>
</dbReference>
<dbReference type="EMBL" id="JAUFPU010000001">
    <property type="protein sequence ID" value="MDN3575326.1"/>
    <property type="molecule type" value="Genomic_DNA"/>
</dbReference>
<dbReference type="PRINTS" id="PR00260">
    <property type="entry name" value="CHEMTRNSDUCR"/>
</dbReference>
<proteinExistence type="inferred from homology"/>
<dbReference type="PANTHER" id="PTHR43531:SF11">
    <property type="entry name" value="METHYL-ACCEPTING CHEMOTAXIS PROTEIN 3"/>
    <property type="match status" value="1"/>
</dbReference>
<keyword evidence="4" id="KW-0472">Membrane</keyword>
<evidence type="ECO:0000313" key="6">
    <source>
        <dbReference type="EMBL" id="MDN3575326.1"/>
    </source>
</evidence>
<evidence type="ECO:0000259" key="5">
    <source>
        <dbReference type="PROSITE" id="PS50111"/>
    </source>
</evidence>
<name>A0ABT8B0Z1_9NEIS</name>
<feature type="domain" description="Methyl-accepting transducer" evidence="5">
    <location>
        <begin position="281"/>
        <end position="503"/>
    </location>
</feature>
<sequence length="521" mass="56991">MDAIAVQQQAHLAMPGKAHQRRWGLKQGLYLFFAVLILGQSALAWLAWHSASRLMIGGTSYQQIINAKDLVADILPPPAYLIEVHMLAHDLAANPSPVTQQRLRREMARYVDRMRHWRNSPLPPEVLHTLLTQAEPAGHHYLTQLESRYLPALASQDATLIASSRAALDRLFLIHRAGIDAQVNAARNYLQTQEQSAAAGIQQGKLRILLLYGLSMLILLAAAWLGWRRLEQLLGGEPNAARQAIRRLARGDLAQATAIKPHDSSSLLAEQEHMRQHLLVVLKEIQQGSLALEAHAAEIASSTEAMRQQSDRLAQGIGQTHASLEQIRFGISHTRQSAVASANLTEAARLRTRHGIELAMTASSEMRQIAQLLKLVDDIAYQTNMLALNATIEAARAGLHGRGFAVVANEVRKLAQRSQTAASEVSGITDRIQKIADEAVEEFGELDRAVDEAALRASEVAQATELQAAGTRHIDEALTGFAQAAQGDSAAAEELATTAEEMSRLAESLRQRLAYFRLPAG</sequence>
<reference evidence="6" key="2">
    <citation type="submission" date="2023-06" db="EMBL/GenBank/DDBJ databases">
        <authorList>
            <person name="Lucena T."/>
            <person name="Sun Q."/>
        </authorList>
    </citation>
    <scope>NUCLEOTIDE SEQUENCE</scope>
    <source>
        <strain evidence="6">CECT 7703</strain>
    </source>
</reference>
<accession>A0ABT8B0Z1</accession>
<keyword evidence="3" id="KW-0807">Transducer</keyword>
<dbReference type="InterPro" id="IPR051310">
    <property type="entry name" value="MCP_chemotaxis"/>
</dbReference>
<keyword evidence="4" id="KW-0812">Transmembrane</keyword>
<protein>
    <submittedName>
        <fullName evidence="6">Methyl-accepting chemotaxis protein</fullName>
    </submittedName>
</protein>
<feature type="transmembrane region" description="Helical" evidence="4">
    <location>
        <begin position="209"/>
        <end position="227"/>
    </location>
</feature>
<reference evidence="6" key="1">
    <citation type="journal article" date="2014" name="Int. J. Syst. Evol. Microbiol.">
        <title>Complete genome of a new Firmicutes species belonging to the dominant human colonic microbiota ('Ruminococcus bicirculans') reveals two chromosomes and a selective capacity to utilize plant glucans.</title>
        <authorList>
            <consortium name="NISC Comparative Sequencing Program"/>
            <person name="Wegmann U."/>
            <person name="Louis P."/>
            <person name="Goesmann A."/>
            <person name="Henrissat B."/>
            <person name="Duncan S.H."/>
            <person name="Flint H.J."/>
        </authorList>
    </citation>
    <scope>NUCLEOTIDE SEQUENCE</scope>
    <source>
        <strain evidence="6">CECT 7703</strain>
    </source>
</reference>
<keyword evidence="4" id="KW-1133">Transmembrane helix</keyword>
<dbReference type="RefSeq" id="WP_290331000.1">
    <property type="nucleotide sequence ID" value="NZ_JAUFPU010000001.1"/>
</dbReference>
<comment type="similarity">
    <text evidence="2">Belongs to the methyl-accepting chemotaxis (MCP) protein family.</text>
</comment>